<keyword evidence="5" id="KW-0813">Transport</keyword>
<dbReference type="SUPFAM" id="SSF52833">
    <property type="entry name" value="Thioredoxin-like"/>
    <property type="match status" value="1"/>
</dbReference>
<dbReference type="PROSITE" id="PS51352">
    <property type="entry name" value="THIOREDOXIN_2"/>
    <property type="match status" value="1"/>
</dbReference>
<dbReference type="PANTHER" id="PTHR10681:SF128">
    <property type="entry name" value="THIOREDOXIN-DEPENDENT PEROXIDE REDUCTASE, MITOCHONDRIAL"/>
    <property type="match status" value="1"/>
</dbReference>
<comment type="subcellular location">
    <subcellularLocation>
        <location evidence="1">Mitochondrion membrane</location>
        <topology evidence="1">Multi-pass membrane protein</topology>
    </subcellularLocation>
</comment>
<reference evidence="24 25" key="1">
    <citation type="submission" date="2022-11" db="EMBL/GenBank/DDBJ databases">
        <title>Whole genome sequence of Eschrichtius robustus ER-17-0199.</title>
        <authorList>
            <person name="Bruniche-Olsen A."/>
            <person name="Black A.N."/>
            <person name="Fields C.J."/>
            <person name="Walden K."/>
            <person name="Dewoody J.A."/>
        </authorList>
    </citation>
    <scope>NUCLEOTIDE SEQUENCE [LARGE SCALE GENOMIC DNA]</scope>
    <source>
        <strain evidence="24">ER-17-0199</strain>
        <tissue evidence="24">Blubber</tissue>
    </source>
</reference>
<evidence type="ECO:0000256" key="9">
    <source>
        <dbReference type="ARBA" id="ARBA00022970"/>
    </source>
</evidence>
<keyword evidence="10 22" id="KW-1133">Transmembrane helix</keyword>
<evidence type="ECO:0000256" key="11">
    <source>
        <dbReference type="ARBA" id="ARBA00023002"/>
    </source>
</evidence>
<keyword evidence="15" id="KW-0676">Redox-active center</keyword>
<keyword evidence="25" id="KW-1185">Reference proteome</keyword>
<comment type="similarity">
    <text evidence="3">Belongs to the peroxiredoxin family. AhpC/Prx1 subfamily.</text>
</comment>
<evidence type="ECO:0000256" key="16">
    <source>
        <dbReference type="ARBA" id="ARBA00040356"/>
    </source>
</evidence>
<evidence type="ECO:0000313" key="24">
    <source>
        <dbReference type="EMBL" id="KAJ8789589.1"/>
    </source>
</evidence>
<keyword evidence="12" id="KW-0496">Mitochondrion</keyword>
<evidence type="ECO:0000256" key="17">
    <source>
        <dbReference type="ARBA" id="ARBA00042158"/>
    </source>
</evidence>
<dbReference type="InterPro" id="IPR036249">
    <property type="entry name" value="Thioredoxin-like_sf"/>
</dbReference>
<dbReference type="AlphaFoldDB" id="A0AB34HG74"/>
<dbReference type="Gene3D" id="3.40.30.10">
    <property type="entry name" value="Glutaredoxin"/>
    <property type="match status" value="1"/>
</dbReference>
<dbReference type="GO" id="GO:0015075">
    <property type="term" value="F:monoatomic ion transmembrane transporter activity"/>
    <property type="evidence" value="ECO:0007669"/>
    <property type="project" value="InterPro"/>
</dbReference>
<dbReference type="FunFam" id="3.40.30.10:FF:000003">
    <property type="entry name" value="Peroxiredoxin 1"/>
    <property type="match status" value="1"/>
</dbReference>
<dbReference type="GO" id="GO:0006979">
    <property type="term" value="P:response to oxidative stress"/>
    <property type="evidence" value="ECO:0007669"/>
    <property type="project" value="TreeGrafter"/>
</dbReference>
<dbReference type="GO" id="GO:0005829">
    <property type="term" value="C:cytosol"/>
    <property type="evidence" value="ECO:0007669"/>
    <property type="project" value="TreeGrafter"/>
</dbReference>
<comment type="similarity">
    <text evidence="2">Belongs to the sideroflexin family.</text>
</comment>
<dbReference type="EC" id="1.11.1.24" evidence="4"/>
<evidence type="ECO:0000256" key="19">
    <source>
        <dbReference type="ARBA" id="ARBA00046731"/>
    </source>
</evidence>
<feature type="transmembrane region" description="Helical" evidence="22">
    <location>
        <begin position="671"/>
        <end position="695"/>
    </location>
</feature>
<dbReference type="Pfam" id="PF10417">
    <property type="entry name" value="1-cysPrx_C"/>
    <property type="match status" value="1"/>
</dbReference>
<organism evidence="24 25">
    <name type="scientific">Eschrichtius robustus</name>
    <name type="common">California gray whale</name>
    <name type="synonym">Eschrichtius gibbosus</name>
    <dbReference type="NCBI Taxonomy" id="9764"/>
    <lineage>
        <taxon>Eukaryota</taxon>
        <taxon>Metazoa</taxon>
        <taxon>Chordata</taxon>
        <taxon>Craniata</taxon>
        <taxon>Vertebrata</taxon>
        <taxon>Euteleostomi</taxon>
        <taxon>Mammalia</taxon>
        <taxon>Eutheria</taxon>
        <taxon>Laurasiatheria</taxon>
        <taxon>Artiodactyla</taxon>
        <taxon>Whippomorpha</taxon>
        <taxon>Cetacea</taxon>
        <taxon>Mysticeti</taxon>
        <taxon>Eschrichtiidae</taxon>
        <taxon>Eschrichtius</taxon>
    </lineage>
</organism>
<dbReference type="GO" id="GO:0008379">
    <property type="term" value="F:thioredoxin peroxidase activity"/>
    <property type="evidence" value="ECO:0007669"/>
    <property type="project" value="TreeGrafter"/>
</dbReference>
<evidence type="ECO:0000259" key="23">
    <source>
        <dbReference type="PROSITE" id="PS51352"/>
    </source>
</evidence>
<evidence type="ECO:0000256" key="8">
    <source>
        <dbReference type="ARBA" id="ARBA00022862"/>
    </source>
</evidence>
<dbReference type="GO" id="GO:0033554">
    <property type="term" value="P:cellular response to stress"/>
    <property type="evidence" value="ECO:0007669"/>
    <property type="project" value="TreeGrafter"/>
</dbReference>
<keyword evidence="7 22" id="KW-0812">Transmembrane</keyword>
<dbReference type="CDD" id="cd03015">
    <property type="entry name" value="PRX_Typ2cys"/>
    <property type="match status" value="1"/>
</dbReference>
<dbReference type="GO" id="GO:0006865">
    <property type="term" value="P:amino acid transport"/>
    <property type="evidence" value="ECO:0007669"/>
    <property type="project" value="UniProtKB-KW"/>
</dbReference>
<evidence type="ECO:0000256" key="4">
    <source>
        <dbReference type="ARBA" id="ARBA00013017"/>
    </source>
</evidence>
<accession>A0AB34HG74</accession>
<evidence type="ECO:0000256" key="1">
    <source>
        <dbReference type="ARBA" id="ARBA00004225"/>
    </source>
</evidence>
<comment type="catalytic activity">
    <reaction evidence="20">
        <text>a hydroperoxide + [thioredoxin]-dithiol = an alcohol + [thioredoxin]-disulfide + H2O</text>
        <dbReference type="Rhea" id="RHEA:62620"/>
        <dbReference type="Rhea" id="RHEA-COMP:10698"/>
        <dbReference type="Rhea" id="RHEA-COMP:10700"/>
        <dbReference type="ChEBI" id="CHEBI:15377"/>
        <dbReference type="ChEBI" id="CHEBI:29950"/>
        <dbReference type="ChEBI" id="CHEBI:30879"/>
        <dbReference type="ChEBI" id="CHEBI:35924"/>
        <dbReference type="ChEBI" id="CHEBI:50058"/>
        <dbReference type="EC" id="1.11.1.24"/>
    </reaction>
</comment>
<gene>
    <name evidence="24" type="ORF">J1605_022116</name>
</gene>
<evidence type="ECO:0000256" key="6">
    <source>
        <dbReference type="ARBA" id="ARBA00022559"/>
    </source>
</evidence>
<keyword evidence="11" id="KW-0560">Oxidoreductase</keyword>
<keyword evidence="6" id="KW-0575">Peroxidase</keyword>
<evidence type="ECO:0000256" key="22">
    <source>
        <dbReference type="SAM" id="Phobius"/>
    </source>
</evidence>
<evidence type="ECO:0000256" key="18">
    <source>
        <dbReference type="ARBA" id="ARBA00045559"/>
    </source>
</evidence>
<proteinExistence type="inferred from homology"/>
<feature type="compositionally biased region" description="Basic and acidic residues" evidence="21">
    <location>
        <begin position="57"/>
        <end position="67"/>
    </location>
</feature>
<evidence type="ECO:0000256" key="13">
    <source>
        <dbReference type="ARBA" id="ARBA00023136"/>
    </source>
</evidence>
<evidence type="ECO:0000256" key="12">
    <source>
        <dbReference type="ARBA" id="ARBA00023128"/>
    </source>
</evidence>
<feature type="transmembrane region" description="Helical" evidence="22">
    <location>
        <begin position="553"/>
        <end position="573"/>
    </location>
</feature>
<comment type="caution">
    <text evidence="24">The sequence shown here is derived from an EMBL/GenBank/DDBJ whole genome shotgun (WGS) entry which is preliminary data.</text>
</comment>
<evidence type="ECO:0000256" key="20">
    <source>
        <dbReference type="ARBA" id="ARBA00049091"/>
    </source>
</evidence>
<feature type="region of interest" description="Disordered" evidence="21">
    <location>
        <begin position="380"/>
        <end position="399"/>
    </location>
</feature>
<evidence type="ECO:0000256" key="2">
    <source>
        <dbReference type="ARBA" id="ARBA00005974"/>
    </source>
</evidence>
<feature type="region of interest" description="Disordered" evidence="21">
    <location>
        <begin position="47"/>
        <end position="76"/>
    </location>
</feature>
<evidence type="ECO:0000256" key="15">
    <source>
        <dbReference type="ARBA" id="ARBA00023284"/>
    </source>
</evidence>
<protein>
    <recommendedName>
        <fullName evidence="16">Thioredoxin-dependent peroxide reductase, mitochondrial</fullName>
        <ecNumber evidence="4">1.11.1.24</ecNumber>
    </recommendedName>
    <alternativeName>
        <fullName evidence="17">Thioredoxin-dependent peroxiredoxin 3</fullName>
    </alternativeName>
</protein>
<name>A0AB34HG74_ESCRO</name>
<dbReference type="GO" id="GO:0045454">
    <property type="term" value="P:cell redox homeostasis"/>
    <property type="evidence" value="ECO:0007669"/>
    <property type="project" value="TreeGrafter"/>
</dbReference>
<evidence type="ECO:0000256" key="7">
    <source>
        <dbReference type="ARBA" id="ARBA00022692"/>
    </source>
</evidence>
<dbReference type="Pfam" id="PF03820">
    <property type="entry name" value="SFXNs"/>
    <property type="match status" value="1"/>
</dbReference>
<keyword evidence="13 22" id="KW-0472">Membrane</keyword>
<evidence type="ECO:0000256" key="5">
    <source>
        <dbReference type="ARBA" id="ARBA00022448"/>
    </source>
</evidence>
<dbReference type="InterPro" id="IPR004686">
    <property type="entry name" value="Mtc"/>
</dbReference>
<feature type="region of interest" description="Disordered" evidence="21">
    <location>
        <begin position="315"/>
        <end position="341"/>
    </location>
</feature>
<sequence length="746" mass="82220">MNWGFPLMKWEAIEEFYAGDEMTWLVFEEEPRLLLRMDWKEAVKAERPGMGGSAFPRSERPQHRDADPASSASPSAPWVPCTLKMAAVAGRLLRTSLVRHVSAIPWGISASAALRPAASRRTCLTNALWSGSAQAEFAFSTSSSCHAPAVTQHAPYFKGTAVVNGEFKEISLDDFKGKYLVFFFYPLDFTFVCPTEIIAFSDKANEFHDVNCEVVAVSVDSHFTHLAWINTPRKNGGLGHMHITLLSDLTKQISRDYGVLLEGPGLALRGLFIIDPNGVIKHLSVNDLPVGRSVEETLRLVKAFQFVETHGEVCPANWTPDSPTVGDPSRPGGDQATRKGEARVGGLDLWERWAHGNSGRAGPGALARGNAEQRACGDLGAGTAGASQEEEQAGGRSAGAGRLLGCSGAAARMEPNVRFWITERQSFIQRFLQWTELLDPTNLVVSIEKIEKSRQLLLTHEDASRSDLEDKTVQEAWKRSLSTVHPDNSKLIPGPFRPAALLPFTAPMVFLSVLPVKSLKSMILPQVSFYTYSTVFNIVNGNASYDRRPHESILLGAGVIASSIFFGLFPRLLQVRFSLNSVLSRNVIPVIILAQLSGLNVVASRSLEPLRGIEVMDKEGSVIGYSRKAGTKAIKDTATSRVVLFGTSAFIPEVFSYFFKRTQFFLQCPWSLWTLKLSCTILVMGLMVPVSFSVFPQIGRARKRLNVNIKNLTLCFRYSAVSLKRKFNLQQKKQNSSITEGCRGEF</sequence>
<dbReference type="InterPro" id="IPR000866">
    <property type="entry name" value="AhpC/TSA"/>
</dbReference>
<dbReference type="GO" id="GO:0042744">
    <property type="term" value="P:hydrogen peroxide catabolic process"/>
    <property type="evidence" value="ECO:0007669"/>
    <property type="project" value="TreeGrafter"/>
</dbReference>
<dbReference type="InterPro" id="IPR050217">
    <property type="entry name" value="Peroxiredoxin"/>
</dbReference>
<feature type="transmembrane region" description="Helical" evidence="22">
    <location>
        <begin position="642"/>
        <end position="659"/>
    </location>
</feature>
<comment type="subunit">
    <text evidence="19">Homodimer; disulfide-linked, upon oxidation. 6 homodimers assemble to form a ring-like dodecamer. Interacts with NEK6. Interacts with LRRK2. Interacts with MAP3K13. Interacts with RPS6KC1 (via PX domain).</text>
</comment>
<dbReference type="PANTHER" id="PTHR10681">
    <property type="entry name" value="THIOREDOXIN PEROXIDASE"/>
    <property type="match status" value="1"/>
</dbReference>
<dbReference type="EMBL" id="JAIQCJ010001425">
    <property type="protein sequence ID" value="KAJ8789589.1"/>
    <property type="molecule type" value="Genomic_DNA"/>
</dbReference>
<dbReference type="InterPro" id="IPR013766">
    <property type="entry name" value="Thioredoxin_domain"/>
</dbReference>
<dbReference type="GO" id="GO:0031966">
    <property type="term" value="C:mitochondrial membrane"/>
    <property type="evidence" value="ECO:0007669"/>
    <property type="project" value="UniProtKB-SubCell"/>
</dbReference>
<dbReference type="Pfam" id="PF00578">
    <property type="entry name" value="AhpC-TSA"/>
    <property type="match status" value="1"/>
</dbReference>
<keyword evidence="14" id="KW-1015">Disulfide bond</keyword>
<evidence type="ECO:0000256" key="3">
    <source>
        <dbReference type="ARBA" id="ARBA00009796"/>
    </source>
</evidence>
<evidence type="ECO:0000313" key="25">
    <source>
        <dbReference type="Proteomes" id="UP001159641"/>
    </source>
</evidence>
<evidence type="ECO:0000256" key="14">
    <source>
        <dbReference type="ARBA" id="ARBA00023157"/>
    </source>
</evidence>
<evidence type="ECO:0000256" key="10">
    <source>
        <dbReference type="ARBA" id="ARBA00022989"/>
    </source>
</evidence>
<keyword evidence="8" id="KW-0049">Antioxidant</keyword>
<evidence type="ECO:0000256" key="21">
    <source>
        <dbReference type="SAM" id="MobiDB-lite"/>
    </source>
</evidence>
<keyword evidence="9" id="KW-0029">Amino-acid transport</keyword>
<feature type="domain" description="Thioredoxin" evidence="23">
    <location>
        <begin position="148"/>
        <end position="306"/>
    </location>
</feature>
<comment type="function">
    <text evidence="18">Thiol-specific peroxidase that catalyzes the reduction of hydrogen peroxide and organic hydroperoxides to water and alcohols, respectively. Plays a role in cell protection against oxidative stress by detoxifying peroxides. Acts synergistically with MAP3K13 to regulate the activation of NF-kappa-B in the cytosol. Required for the maintenance of physical strength.</text>
</comment>
<dbReference type="InterPro" id="IPR019479">
    <property type="entry name" value="Peroxiredoxin_C"/>
</dbReference>
<dbReference type="Proteomes" id="UP001159641">
    <property type="component" value="Unassembled WGS sequence"/>
</dbReference>